<sequence length="138" mass="16313">MLIFKEPVETYDPWKHTETRSIIRSMPGGSKSKKKEFKVAERKRLQALETVNTFKPTLTTQFKHKEVRKSTNILELIKKMRRLSLDEFDILLQSIDISKLLISDIEDSKERCMSEVVEKMLVQKLKELMLHCLKKESF</sequence>
<organism evidence="1 2">
    <name type="scientific">Dufourea novaeangliae</name>
    <name type="common">Sweat bee</name>
    <dbReference type="NCBI Taxonomy" id="178035"/>
    <lineage>
        <taxon>Eukaryota</taxon>
        <taxon>Metazoa</taxon>
        <taxon>Ecdysozoa</taxon>
        <taxon>Arthropoda</taxon>
        <taxon>Hexapoda</taxon>
        <taxon>Insecta</taxon>
        <taxon>Pterygota</taxon>
        <taxon>Neoptera</taxon>
        <taxon>Endopterygota</taxon>
        <taxon>Hymenoptera</taxon>
        <taxon>Apocrita</taxon>
        <taxon>Aculeata</taxon>
        <taxon>Apoidea</taxon>
        <taxon>Anthophila</taxon>
        <taxon>Halictidae</taxon>
        <taxon>Rophitinae</taxon>
        <taxon>Dufourea</taxon>
    </lineage>
</organism>
<dbReference type="Proteomes" id="UP000076502">
    <property type="component" value="Unassembled WGS sequence"/>
</dbReference>
<dbReference type="OrthoDB" id="5839404at2759"/>
<proteinExistence type="predicted"/>
<gene>
    <name evidence="1" type="ORF">WN55_10140</name>
</gene>
<accession>A0A154P2Y1</accession>
<keyword evidence="2" id="KW-1185">Reference proteome</keyword>
<evidence type="ECO:0000313" key="2">
    <source>
        <dbReference type="Proteomes" id="UP000076502"/>
    </source>
</evidence>
<reference evidence="1 2" key="1">
    <citation type="submission" date="2015-07" db="EMBL/GenBank/DDBJ databases">
        <title>The genome of Dufourea novaeangliae.</title>
        <authorList>
            <person name="Pan H."/>
            <person name="Kapheim K."/>
        </authorList>
    </citation>
    <scope>NUCLEOTIDE SEQUENCE [LARGE SCALE GENOMIC DNA]</scope>
    <source>
        <strain evidence="1">0120121106</strain>
        <tissue evidence="1">Whole body</tissue>
    </source>
</reference>
<dbReference type="AlphaFoldDB" id="A0A154P2Y1"/>
<evidence type="ECO:0000313" key="1">
    <source>
        <dbReference type="EMBL" id="KZC06231.1"/>
    </source>
</evidence>
<protein>
    <submittedName>
        <fullName evidence="1">Uncharacterized protein</fullName>
    </submittedName>
</protein>
<dbReference type="EMBL" id="KQ434809">
    <property type="protein sequence ID" value="KZC06231.1"/>
    <property type="molecule type" value="Genomic_DNA"/>
</dbReference>
<name>A0A154P2Y1_DUFNO</name>